<organism evidence="1 2">
    <name type="scientific">Cymbomonas tetramitiformis</name>
    <dbReference type="NCBI Taxonomy" id="36881"/>
    <lineage>
        <taxon>Eukaryota</taxon>
        <taxon>Viridiplantae</taxon>
        <taxon>Chlorophyta</taxon>
        <taxon>Pyramimonadophyceae</taxon>
        <taxon>Pyramimonadales</taxon>
        <taxon>Pyramimonadaceae</taxon>
        <taxon>Cymbomonas</taxon>
    </lineage>
</organism>
<name>A0AAE0H2B4_9CHLO</name>
<dbReference type="AlphaFoldDB" id="A0AAE0H2B4"/>
<evidence type="ECO:0000313" key="2">
    <source>
        <dbReference type="Proteomes" id="UP001190700"/>
    </source>
</evidence>
<dbReference type="Proteomes" id="UP001190700">
    <property type="component" value="Unassembled WGS sequence"/>
</dbReference>
<reference evidence="1 2" key="1">
    <citation type="journal article" date="2015" name="Genome Biol. Evol.">
        <title>Comparative Genomics of a Bacterivorous Green Alga Reveals Evolutionary Causalities and Consequences of Phago-Mixotrophic Mode of Nutrition.</title>
        <authorList>
            <person name="Burns J.A."/>
            <person name="Paasch A."/>
            <person name="Narechania A."/>
            <person name="Kim E."/>
        </authorList>
    </citation>
    <scope>NUCLEOTIDE SEQUENCE [LARGE SCALE GENOMIC DNA]</scope>
    <source>
        <strain evidence="1 2">PLY_AMNH</strain>
    </source>
</reference>
<gene>
    <name evidence="1" type="ORF">CYMTET_3873</name>
</gene>
<protein>
    <submittedName>
        <fullName evidence="1">Uncharacterized protein</fullName>
    </submittedName>
</protein>
<evidence type="ECO:0000313" key="1">
    <source>
        <dbReference type="EMBL" id="KAK3288655.1"/>
    </source>
</evidence>
<comment type="caution">
    <text evidence="1">The sequence shown here is derived from an EMBL/GenBank/DDBJ whole genome shotgun (WGS) entry which is preliminary data.</text>
</comment>
<keyword evidence="2" id="KW-1185">Reference proteome</keyword>
<proteinExistence type="predicted"/>
<sequence length="264" mass="30054">MPHEATTYDENGRALLDRLDEVKRVISEAEDANGFRYNVEWTPAYRVSSGEWETSAISDFGALSDGVLRILRGCISDSTDLIFCASPVYRAYVTACCKPRNRCHPHAIVELSKHLGQDQRWIASGGTTEEKLERLMKVHAQLRNSRHDRVIKKMVTDEKDVAWSSLPKADVLDAYRRSRLQETCVSRVKDDVGVQLVENVHVIDIGELFSTLESLGYVGRIPVEHCVTVDVHERWIRIEFRVRAKRAREGDLTETDKARKVCVT</sequence>
<dbReference type="EMBL" id="LGRX02000421">
    <property type="protein sequence ID" value="KAK3288655.1"/>
    <property type="molecule type" value="Genomic_DNA"/>
</dbReference>
<accession>A0AAE0H2B4</accession>